<proteinExistence type="predicted"/>
<evidence type="ECO:0000256" key="1">
    <source>
        <dbReference type="SAM" id="SignalP"/>
    </source>
</evidence>
<dbReference type="Proteomes" id="UP000255355">
    <property type="component" value="Unassembled WGS sequence"/>
</dbReference>
<dbReference type="RefSeq" id="WP_068012591.1">
    <property type="nucleotide sequence ID" value="NZ_QQAZ01000003.1"/>
</dbReference>
<dbReference type="EMBL" id="QQAZ01000003">
    <property type="protein sequence ID" value="RDI53293.1"/>
    <property type="molecule type" value="Genomic_DNA"/>
</dbReference>
<dbReference type="AlphaFoldDB" id="A0A370HEI3"/>
<sequence length="92" mass="9204">MHVNRLIAAGAATVALALPTVFTPSAWAGNTLTAEPAPTSAQPIDSIPPIVTGSAFADGLLHSWSKVLPFLQSGNPGCALISLTGSAYTCGA</sequence>
<keyword evidence="1" id="KW-0732">Signal</keyword>
<keyword evidence="3" id="KW-1185">Reference proteome</keyword>
<evidence type="ECO:0000313" key="2">
    <source>
        <dbReference type="EMBL" id="RDI53293.1"/>
    </source>
</evidence>
<accession>A0A370HEI3</accession>
<feature type="chain" id="PRO_5038903327" evidence="1">
    <location>
        <begin position="29"/>
        <end position="92"/>
    </location>
</feature>
<organism evidence="2 3">
    <name type="scientific">Nocardia mexicana</name>
    <dbReference type="NCBI Taxonomy" id="279262"/>
    <lineage>
        <taxon>Bacteria</taxon>
        <taxon>Bacillati</taxon>
        <taxon>Actinomycetota</taxon>
        <taxon>Actinomycetes</taxon>
        <taxon>Mycobacteriales</taxon>
        <taxon>Nocardiaceae</taxon>
        <taxon>Nocardia</taxon>
    </lineage>
</organism>
<protein>
    <submittedName>
        <fullName evidence="2">Uncharacterized protein</fullName>
    </submittedName>
</protein>
<evidence type="ECO:0000313" key="3">
    <source>
        <dbReference type="Proteomes" id="UP000255355"/>
    </source>
</evidence>
<comment type="caution">
    <text evidence="2">The sequence shown here is derived from an EMBL/GenBank/DDBJ whole genome shotgun (WGS) entry which is preliminary data.</text>
</comment>
<reference evidence="2 3" key="1">
    <citation type="submission" date="2018-07" db="EMBL/GenBank/DDBJ databases">
        <title>Genomic Encyclopedia of Type Strains, Phase IV (KMG-IV): sequencing the most valuable type-strain genomes for metagenomic binning, comparative biology and taxonomic classification.</title>
        <authorList>
            <person name="Goeker M."/>
        </authorList>
    </citation>
    <scope>NUCLEOTIDE SEQUENCE [LARGE SCALE GENOMIC DNA]</scope>
    <source>
        <strain evidence="2 3">DSM 44952</strain>
    </source>
</reference>
<name>A0A370HEI3_9NOCA</name>
<feature type="signal peptide" evidence="1">
    <location>
        <begin position="1"/>
        <end position="28"/>
    </location>
</feature>
<gene>
    <name evidence="2" type="ORF">DFR68_103681</name>
</gene>